<dbReference type="EMBL" id="KZ663435">
    <property type="protein sequence ID" value="PPS12748.1"/>
    <property type="molecule type" value="Genomic_DNA"/>
</dbReference>
<feature type="region of interest" description="Disordered" evidence="1">
    <location>
        <begin position="64"/>
        <end position="105"/>
    </location>
</feature>
<evidence type="ECO:0000256" key="1">
    <source>
        <dbReference type="SAM" id="MobiDB-lite"/>
    </source>
</evidence>
<feature type="compositionally biased region" description="Basic and acidic residues" evidence="1">
    <location>
        <begin position="80"/>
        <end position="89"/>
    </location>
</feature>
<feature type="compositionally biased region" description="Gly residues" evidence="1">
    <location>
        <begin position="64"/>
        <end position="73"/>
    </location>
</feature>
<sequence length="105" mass="11227">MEEAMCSQWVNGVGVGQRGCGSVEGQERGGKMEEGVVEAWLGRKGGDWEGLWFEGGSTWSVIGVRGGQGGKGKSGGRRAWVLDEGGRDKERRKKERGREGGGTTK</sequence>
<accession>A0A2P5YAW7</accession>
<organism evidence="2 3">
    <name type="scientific">Gossypium barbadense</name>
    <name type="common">Sea Island cotton</name>
    <name type="synonym">Hibiscus barbadensis</name>
    <dbReference type="NCBI Taxonomy" id="3634"/>
    <lineage>
        <taxon>Eukaryota</taxon>
        <taxon>Viridiplantae</taxon>
        <taxon>Streptophyta</taxon>
        <taxon>Embryophyta</taxon>
        <taxon>Tracheophyta</taxon>
        <taxon>Spermatophyta</taxon>
        <taxon>Magnoliopsida</taxon>
        <taxon>eudicotyledons</taxon>
        <taxon>Gunneridae</taxon>
        <taxon>Pentapetalae</taxon>
        <taxon>rosids</taxon>
        <taxon>malvids</taxon>
        <taxon>Malvales</taxon>
        <taxon>Malvaceae</taxon>
        <taxon>Malvoideae</taxon>
        <taxon>Gossypium</taxon>
    </lineage>
</organism>
<evidence type="ECO:0000313" key="3">
    <source>
        <dbReference type="Proteomes" id="UP000239757"/>
    </source>
</evidence>
<dbReference type="Proteomes" id="UP000239757">
    <property type="component" value="Unassembled WGS sequence"/>
</dbReference>
<evidence type="ECO:0000313" key="2">
    <source>
        <dbReference type="EMBL" id="PPS12748.1"/>
    </source>
</evidence>
<gene>
    <name evidence="2" type="ORF">GOBAR_AA07892</name>
</gene>
<reference evidence="2 3" key="1">
    <citation type="submission" date="2015-01" db="EMBL/GenBank/DDBJ databases">
        <title>Genome of allotetraploid Gossypium barbadense reveals genomic plasticity and fiber elongation in cotton evolution.</title>
        <authorList>
            <person name="Chen X."/>
            <person name="Liu X."/>
            <person name="Zhao B."/>
            <person name="Zheng H."/>
            <person name="Hu Y."/>
            <person name="Lu G."/>
            <person name="Yang C."/>
            <person name="Chen J."/>
            <person name="Shan C."/>
            <person name="Zhang L."/>
            <person name="Zhou Y."/>
            <person name="Wang L."/>
            <person name="Guo W."/>
            <person name="Bai Y."/>
            <person name="Ruan J."/>
            <person name="Shangguan X."/>
            <person name="Mao Y."/>
            <person name="Jiang J."/>
            <person name="Zhu Y."/>
            <person name="Lei J."/>
            <person name="Kang H."/>
            <person name="Chen S."/>
            <person name="He X."/>
            <person name="Wang R."/>
            <person name="Wang Y."/>
            <person name="Chen J."/>
            <person name="Wang L."/>
            <person name="Yu S."/>
            <person name="Wang B."/>
            <person name="Wei J."/>
            <person name="Song S."/>
            <person name="Lu X."/>
            <person name="Gao Z."/>
            <person name="Gu W."/>
            <person name="Deng X."/>
            <person name="Ma D."/>
            <person name="Wang S."/>
            <person name="Liang W."/>
            <person name="Fang L."/>
            <person name="Cai C."/>
            <person name="Zhu X."/>
            <person name="Zhou B."/>
            <person name="Zhang Y."/>
            <person name="Chen Z."/>
            <person name="Xu S."/>
            <person name="Zhu R."/>
            <person name="Wang S."/>
            <person name="Zhang T."/>
            <person name="Zhao G."/>
        </authorList>
    </citation>
    <scope>NUCLEOTIDE SEQUENCE [LARGE SCALE GENOMIC DNA]</scope>
    <source>
        <strain evidence="3">cv. Xinhai21</strain>
        <tissue evidence="2">Leaf</tissue>
    </source>
</reference>
<name>A0A2P5YAW7_GOSBA</name>
<dbReference type="AlphaFoldDB" id="A0A2P5YAW7"/>
<proteinExistence type="predicted"/>
<protein>
    <submittedName>
        <fullName evidence="2">Uncharacterized protein</fullName>
    </submittedName>
</protein>